<accession>A0A0V1J4U2</accession>
<dbReference type="PANTHER" id="PTHR47272:SF1">
    <property type="entry name" value="PIGGYBAC TRANSPOSABLE ELEMENT-DERIVED PROTEIN 3-LIKE"/>
    <property type="match status" value="1"/>
</dbReference>
<evidence type="ECO:0000313" key="6">
    <source>
        <dbReference type="Proteomes" id="UP000054632"/>
    </source>
</evidence>
<dbReference type="Proteomes" id="UP000054805">
    <property type="component" value="Unassembled WGS sequence"/>
</dbReference>
<organism evidence="5 8">
    <name type="scientific">Trichinella pseudospiralis</name>
    <name type="common">Parasitic roundworm</name>
    <dbReference type="NCBI Taxonomy" id="6337"/>
    <lineage>
        <taxon>Eukaryota</taxon>
        <taxon>Metazoa</taxon>
        <taxon>Ecdysozoa</taxon>
        <taxon>Nematoda</taxon>
        <taxon>Enoplea</taxon>
        <taxon>Dorylaimia</taxon>
        <taxon>Trichinellida</taxon>
        <taxon>Trichinellidae</taxon>
        <taxon>Trichinella</taxon>
    </lineage>
</organism>
<evidence type="ECO:0000313" key="2">
    <source>
        <dbReference type="EMBL" id="KRX89275.1"/>
    </source>
</evidence>
<sequence length="136" mass="15903">METMRCLHFNDNSQNILDRDDPNYDRLCKIQPLLEMFRKSRNQYADEQVIPYKGSTSSSNICSAAHINGASKSFLRPPESYVLNLCEMLPMNRNYKLFFYNYYTFLELQLRLKRMGILSCGTIRPNRLCGCPLEQA</sequence>
<dbReference type="Proteomes" id="UP000054826">
    <property type="component" value="Unassembled WGS sequence"/>
</dbReference>
<dbReference type="STRING" id="6337.A0A0V1J4U2"/>
<comment type="caution">
    <text evidence="5">The sequence shown here is derived from an EMBL/GenBank/DDBJ whole genome shotgun (WGS) entry which is preliminary data.</text>
</comment>
<evidence type="ECO:0000313" key="8">
    <source>
        <dbReference type="Proteomes" id="UP000054826"/>
    </source>
</evidence>
<dbReference type="InterPro" id="IPR029526">
    <property type="entry name" value="PGBD"/>
</dbReference>
<evidence type="ECO:0000313" key="7">
    <source>
        <dbReference type="Proteomes" id="UP000054805"/>
    </source>
</evidence>
<reference evidence="6 7" key="1">
    <citation type="submission" date="2015-01" db="EMBL/GenBank/DDBJ databases">
        <title>Evolution of Trichinella species and genotypes.</title>
        <authorList>
            <person name="Korhonen P.K."/>
            <person name="Edoardo P."/>
            <person name="Giuseppe L.R."/>
            <person name="Gasser R.B."/>
        </authorList>
    </citation>
    <scope>NUCLEOTIDE SEQUENCE [LARGE SCALE GENOMIC DNA]</scope>
    <source>
        <strain evidence="3">ISS13</strain>
        <strain evidence="2">ISS141</strain>
        <strain evidence="5">ISS176</strain>
        <strain evidence="4">ISS588</strain>
    </source>
</reference>
<evidence type="ECO:0000259" key="1">
    <source>
        <dbReference type="Pfam" id="PF13843"/>
    </source>
</evidence>
<dbReference type="Proteomes" id="UP000054815">
    <property type="component" value="Unassembled WGS sequence"/>
</dbReference>
<keyword evidence="7" id="KW-1185">Reference proteome</keyword>
<proteinExistence type="predicted"/>
<protein>
    <recommendedName>
        <fullName evidence="1">PiggyBac transposable element-derived protein domain-containing protein</fullName>
    </recommendedName>
</protein>
<evidence type="ECO:0000313" key="4">
    <source>
        <dbReference type="EMBL" id="KRZ23833.1"/>
    </source>
</evidence>
<evidence type="ECO:0000313" key="5">
    <source>
        <dbReference type="EMBL" id="KRZ29967.1"/>
    </source>
</evidence>
<dbReference type="Pfam" id="PF13843">
    <property type="entry name" value="DDE_Tnp_1_7"/>
    <property type="match status" value="1"/>
</dbReference>
<gene>
    <name evidence="3" type="ORF">T4A_11112</name>
    <name evidence="4" type="ORF">T4B_6963</name>
    <name evidence="5" type="ORF">T4C_5632</name>
    <name evidence="2" type="ORF">T4E_1827</name>
</gene>
<dbReference type="AlphaFoldDB" id="A0A0V1J4U2"/>
<dbReference type="EMBL" id="JYDS01000135">
    <property type="protein sequence ID" value="KRZ23833.1"/>
    <property type="molecule type" value="Genomic_DNA"/>
</dbReference>
<evidence type="ECO:0000313" key="3">
    <source>
        <dbReference type="EMBL" id="KRY67671.1"/>
    </source>
</evidence>
<dbReference type="EMBL" id="JYDU01000204">
    <property type="protein sequence ID" value="KRX89275.1"/>
    <property type="molecule type" value="Genomic_DNA"/>
</dbReference>
<dbReference type="PANTHER" id="PTHR47272">
    <property type="entry name" value="DDE_TNP_1_7 DOMAIN-CONTAINING PROTEIN"/>
    <property type="match status" value="1"/>
</dbReference>
<dbReference type="EMBL" id="JYDR01000131">
    <property type="protein sequence ID" value="KRY67671.1"/>
    <property type="molecule type" value="Genomic_DNA"/>
</dbReference>
<feature type="domain" description="PiggyBac transposable element-derived protein" evidence="1">
    <location>
        <begin position="60"/>
        <end position="133"/>
    </location>
</feature>
<dbReference type="Proteomes" id="UP000054632">
    <property type="component" value="Unassembled WGS sequence"/>
</dbReference>
<name>A0A0V1J4U2_TRIPS</name>
<dbReference type="EMBL" id="JYDV01000134">
    <property type="protein sequence ID" value="KRZ29967.1"/>
    <property type="molecule type" value="Genomic_DNA"/>
</dbReference>